<evidence type="ECO:0000256" key="1">
    <source>
        <dbReference type="SAM" id="SignalP"/>
    </source>
</evidence>
<keyword evidence="1" id="KW-0732">Signal</keyword>
<gene>
    <name evidence="2" type="ORF">NCTC7908_01929</name>
</gene>
<feature type="chain" id="PRO_5044798655" description="Secreted protein" evidence="1">
    <location>
        <begin position="27"/>
        <end position="138"/>
    </location>
</feature>
<name>A0ABD7MUX5_CORUL</name>
<organism evidence="2 3">
    <name type="scientific">Corynebacterium ulcerans</name>
    <dbReference type="NCBI Taxonomy" id="65058"/>
    <lineage>
        <taxon>Bacteria</taxon>
        <taxon>Bacillati</taxon>
        <taxon>Actinomycetota</taxon>
        <taxon>Actinomycetes</taxon>
        <taxon>Mycobacteriales</taxon>
        <taxon>Corynebacteriaceae</taxon>
        <taxon>Corynebacterium</taxon>
    </lineage>
</organism>
<dbReference type="Proteomes" id="UP000248741">
    <property type="component" value="Chromosome 1"/>
</dbReference>
<evidence type="ECO:0008006" key="4">
    <source>
        <dbReference type="Google" id="ProtNLM"/>
    </source>
</evidence>
<dbReference type="KEGG" id="cun:Cul210932_2292"/>
<accession>A0ABD7MUX5</accession>
<proteinExistence type="predicted"/>
<evidence type="ECO:0000313" key="2">
    <source>
        <dbReference type="EMBL" id="SQG52807.1"/>
    </source>
</evidence>
<dbReference type="AlphaFoldDB" id="A0ABD7MUX5"/>
<sequence>MKKLTRIVPAALALGIAFGVPATAMAAEFTGAPITTIATLDDQARAQIRHAKPDFLGDVGPAEDRHIFSYGYKFYGTQKSADAINAWVKGSPFSPTGETELGTQTLTLPSGQVVKPGQIVVYVVANDDFTVARNATVK</sequence>
<feature type="signal peptide" evidence="1">
    <location>
        <begin position="1"/>
        <end position="26"/>
    </location>
</feature>
<dbReference type="EMBL" id="LS483400">
    <property type="protein sequence ID" value="SQG52807.1"/>
    <property type="molecule type" value="Genomic_DNA"/>
</dbReference>
<dbReference type="RefSeq" id="WP_013912643.1">
    <property type="nucleotide sequence ID" value="NZ_CP009500.1"/>
</dbReference>
<evidence type="ECO:0000313" key="3">
    <source>
        <dbReference type="Proteomes" id="UP000248741"/>
    </source>
</evidence>
<protein>
    <recommendedName>
        <fullName evidence="4">Secreted protein</fullName>
    </recommendedName>
</protein>
<reference evidence="2 3" key="1">
    <citation type="submission" date="2018-06" db="EMBL/GenBank/DDBJ databases">
        <authorList>
            <consortium name="Pathogen Informatics"/>
            <person name="Doyle S."/>
        </authorList>
    </citation>
    <scope>NUCLEOTIDE SEQUENCE [LARGE SCALE GENOMIC DNA]</scope>
    <source>
        <strain evidence="2 3">NCTC7908</strain>
    </source>
</reference>